<name>A0ABT7KZ08_9BACI</name>
<evidence type="ECO:0008006" key="4">
    <source>
        <dbReference type="Google" id="ProtNLM"/>
    </source>
</evidence>
<comment type="caution">
    <text evidence="2">The sequence shown here is derived from an EMBL/GenBank/DDBJ whole genome shotgun (WGS) entry which is preliminary data.</text>
</comment>
<dbReference type="Gene3D" id="2.130.10.10">
    <property type="entry name" value="YVTN repeat-like/Quinoprotein amine dehydrogenase"/>
    <property type="match status" value="1"/>
</dbReference>
<feature type="transmembrane region" description="Helical" evidence="1">
    <location>
        <begin position="299"/>
        <end position="323"/>
    </location>
</feature>
<keyword evidence="1" id="KW-1133">Transmembrane helix</keyword>
<evidence type="ECO:0000256" key="1">
    <source>
        <dbReference type="SAM" id="Phobius"/>
    </source>
</evidence>
<dbReference type="Proteomes" id="UP001229716">
    <property type="component" value="Unassembled WGS sequence"/>
</dbReference>
<dbReference type="SUPFAM" id="SSF82171">
    <property type="entry name" value="DPP6 N-terminal domain-like"/>
    <property type="match status" value="1"/>
</dbReference>
<organism evidence="2 3">
    <name type="scientific">Bacillus shihchuchen</name>
    <dbReference type="NCBI Taxonomy" id="3036942"/>
    <lineage>
        <taxon>Bacteria</taxon>
        <taxon>Bacillati</taxon>
        <taxon>Bacillota</taxon>
        <taxon>Bacilli</taxon>
        <taxon>Bacillales</taxon>
        <taxon>Bacillaceae</taxon>
        <taxon>Bacillus</taxon>
        <taxon>Bacillus cereus group</taxon>
    </lineage>
</organism>
<proteinExistence type="predicted"/>
<protein>
    <recommendedName>
        <fullName evidence="4">WD40 repeat domain-containing protein</fullName>
    </recommendedName>
</protein>
<gene>
    <name evidence="2" type="ORF">P6F46_27765</name>
</gene>
<sequence length="365" mass="40886">MGRKSIAVNPVDNNTLAIGLENGTIELWDLENGNLHRVIMDAFPDGIRTLEFSRVGSLLMAATNNKIKIWDPTNGARIGPEHSYNLSLGIKPQISFNGTKIAYLSTNSASEKDVISVVDLETGQPIIPQIKIPFYVIPLAFEPNEKEIIVAQYSYAVLGCKPVGALQVDYIRYSLDTGQQVGRTFEGHVYSGYSIHLSTSNAANDLFICTDDESNVVLSWKRNTARIERYISLDFKTKAEYTRISPNGKYYLLVDESFIPELNHTSSNVQEKLFPRIKRNITALNYKTITEVIDNKKEFLGNIIALITFVLLNFILLTLSYSILFAGSIITQMVIIILTCSAFIFLIYNIINLIEVTLGKVKKNE</sequence>
<evidence type="ECO:0000313" key="3">
    <source>
        <dbReference type="Proteomes" id="UP001229716"/>
    </source>
</evidence>
<evidence type="ECO:0000313" key="2">
    <source>
        <dbReference type="EMBL" id="MDL2419371.1"/>
    </source>
</evidence>
<keyword evidence="1" id="KW-0812">Transmembrane</keyword>
<dbReference type="EMBL" id="JASWHZ010000002">
    <property type="protein sequence ID" value="MDL2419371.1"/>
    <property type="molecule type" value="Genomic_DNA"/>
</dbReference>
<dbReference type="InterPro" id="IPR015943">
    <property type="entry name" value="WD40/YVTN_repeat-like_dom_sf"/>
</dbReference>
<keyword evidence="1" id="KW-0472">Membrane</keyword>
<keyword evidence="2" id="KW-0614">Plasmid</keyword>
<accession>A0ABT7KZ08</accession>
<reference evidence="2 3" key="1">
    <citation type="journal article" date="2023" name="Int. J. Mol. Sci.">
        <title>Pathogenicity and Genomic Characterization of a Novel Genospecies, Bacillus shihchuchen, of the Bacillus cereus Group Isolated from Chinese Softshell Turtle (Pelodiscus sinensis).</title>
        <authorList>
            <person name="Cheng L.W."/>
            <person name="Byadgi O.V."/>
            <person name="Tsai C.E."/>
            <person name="Wang P.C."/>
            <person name="Chen S.C."/>
        </authorList>
    </citation>
    <scope>NUCLEOTIDE SEQUENCE [LARGE SCALE GENOMIC DNA]</scope>
    <source>
        <strain evidence="2 3">QF108-045</strain>
    </source>
</reference>
<geneLocation type="plasmid" evidence="2">
    <name>pBS01</name>
</geneLocation>
<keyword evidence="3" id="KW-1185">Reference proteome</keyword>
<feature type="transmembrane region" description="Helical" evidence="1">
    <location>
        <begin position="329"/>
        <end position="354"/>
    </location>
</feature>